<dbReference type="STRING" id="1448321.A0A317VU24"/>
<dbReference type="PANTHER" id="PTHR45527:SF16">
    <property type="entry name" value="NONRIBOSOMAL PEPTIDE SYNTHASE ATNA-RELATED"/>
    <property type="match status" value="1"/>
</dbReference>
<dbReference type="GO" id="GO:0043041">
    <property type="term" value="P:amino acid activation for nonribosomal peptide biosynthetic process"/>
    <property type="evidence" value="ECO:0007669"/>
    <property type="project" value="TreeGrafter"/>
</dbReference>
<dbReference type="CDD" id="cd19545">
    <property type="entry name" value="FUM14_C_NRPS-like"/>
    <property type="match status" value="2"/>
</dbReference>
<feature type="domain" description="Carrier" evidence="7">
    <location>
        <begin position="1051"/>
        <end position="1127"/>
    </location>
</feature>
<dbReference type="FunFam" id="3.30.559.10:FF:000016">
    <property type="entry name" value="Nonribosomal peptide synthase Pes1"/>
    <property type="match status" value="1"/>
</dbReference>
<dbReference type="Gene3D" id="2.30.38.10">
    <property type="entry name" value="Luciferase, Domain 3"/>
    <property type="match status" value="1"/>
</dbReference>
<sequence length="5115" mass="562913">METGGGRQVLIAGAGQGYVAKTAQVTTPKNDGENDVILSKGELDAGQHTYISITETPPSPASSADAFLEEIADLCNCLPQDIEDVYPCTALQEGMMAMTTKSPMSYTVVHEYRVPPSIKPFQLQEAWNRTAHANPALRTRIVLTQTQGCVQAVLRGNVAWREISAEDDDILSDDMQSLAWRMGGQLAYLTLNLPRHVLQVCLHHSICDAWSIGPLLRQVEAAYRGESLMFRPFRPLVEYIEATREQATAFWKAELQDAHLASMSSYPPLPSPEYTSQPSKSLFHTFRIEAGTTAGFPVNTKMRLAWAVLQSFYTGTDDVLFGAINVGRSVPVPGVEEMFGPALTSVPVRIRLSSQHTIAEALQMVQHQWATSMEFEHIGLQKLLHMGPGPEAACRFQTLMSVEPRNGHQLPEFFTPHKSIQKTQELYPLVLRCKPSDTTIEVEALVDPGVVSPLQAERILGQLGRVYEQIEKEPSTIIGEIDPVSQEDRAELLLRNISVDHSTAACVHDLISRRAQVQPTAPAISAWDGELSYRELDDLSSIVASRLSGFNIRPGMFVPLLVEKSKWVPVAMIAVLKAGGAFVLLEKSYPVPRLQQMCQALSATLVVSSEAHLDLAAQLGVPSTLVVDGQVDDQSELIALPPIISPEDPMYVTFTSGSTGAPKGVINHHAGYASSALAHGEPYHFTPQSRVLQFASPAFDSCIIEHLSTLIMGGCVCIPTAPDCLSNLVGAIQEFNVNVACLTPSVTRILTPGSVPSLQVLAFVGEAVLASDIARWKPYVDVRNAYGPAECSAVFSVQPQLQENDPTNIGFPTGCIGWVVHPKDHSRLMPLGCPGELIIEGPTVGYGYISNPEQTDLVFIQAPGWRQGFPSSSAGHMYKTGDLVECKEDGSFRYLGRKDTQVKLHGQRLELGEVEHHVCQLFPGAQQVVVEMLRSSPDQVQTDHRPESILAAFVRQGSSESSNETREKNASSNSCLFLPSALDFRVACTTAETRLAEVLPPFMVPAVFLPIASVPLTPSGKTNRRQLREEACMLSWEKVQGYRILAEQPQRPSNECEDRLRQIWAECLNRPVEEISTSTSFFRLGGDSVSAMQAANSCRMAGWSVTVGDMFRYPTITKLAERMQELGRPQHLSPSLQEDPTNKLFRLSPVQKMLFDYDPKGNNRFTQQFLLRVTRSISASTLQGAIQAIVSRHSMLRARFMRDKSGQWAQMVSSDTGGSVKLSEYFLPSLHDEEGLRRILDASQACLDIVQGPLAAVDLITTERGSQYLSIMAHHLVIDYVSWRVILQDLEDILATGVPLQPPSIPFQQWCQLQQTYAEESLDPKTALSSNIPTAQVDYWGLGNAQNTWADVVHESIKVSQDATQALLGLANDAFHTRPVELIQAAILYAFVQIFDDRQAPAIFNEGHGREPWDATIDISRTVGWFTTMAPLFVDAHKGQGITELLQLIKSGRRSMPSNGWAYFASRYLHPQGPSHCEGHAPIEILFNYSGLFQQLERQDAILQLAVSADHDILPIPLDLPRFALIDVSATVTDGSFHLSFAYHRHMHHGDRIMQWIQNCRSTLEGLPRQLQDKCQFTVLDFPLLALDNDEHLQVLLQDIVSLTGAGLSDIEDIYPCSPVQLGMWLGQVKTLGKYWSHIRWSVEPIDSQLSVHIEDVQRAWQQVVDRHPILRTIFVDEHTKHGHPVQAVLESLRADVQIVTTQDMGMEDNISRQQYLTGKGLPLHQLTLAVGPGGSIVCQLFIHHMLMDGASRHIILDEFHQAYDGILSSKSTAPYSAYIAYIQQHSGQPEKYWTEYLNGVSPCLFPALAATQLEETHMTPHMVLFEFQDDGKIRSFCHDQGITISSLLQVAWGLVLRSYIDSDSVVFGYLSAGRNIPLKDVSDIVGPLISLLACRLTLNNDADLLSTVLQNQTAYANSIDNQHGSMSEVVHSLGLSGQPLFNTAMSIQHNVPDQVHGGASAVAVRKDGGNDSTDYDITVNITMDSVSIEGDLTYTNIISDTQAELLADTLQHVVMQLISRTASRVGDLDLLSDKNKDQIFQWNRSLPDPVMRCIHRSIQDYSLLHPKDLAVDAWDNSLTYEELDVISSSWAQHLAHHGVGPEMFVPVYCDRSSSVVVAVLAILKAGGAFVLLDHSHPKERLQDMLQRDLSCPIIITSAEHAEAASTIAPRLILIEDMSEQRLPGVQPLVEPSPLNAAYAVFTSGSTGRPKGCVIEHKSLHSAAEAQRKAFRIHAKSRVLHFASYAFDACIIEIFTTLLAGGCICIPPDNERHNLQDNIPKFRINWSLLVTSVARTLNPKGVSPLETLVLGGEKMTDHDVRRWSPYVQLMNAYGPSECSMVALSQAGSHVLSTDPANIGIPVGGGVWVMNPANPNQLVPVGAIGELLVDGPIVGRGYVNRPENMTASFISYPDWMNGIRSPGKNKLYRTGDLVRQLPDGSIRYIARRDRQVKLRGQRIELAEIEHHVQRCFPQCTDVFVDTVIPEALQTVYLVATIALPTHQDESNTFEKAVAQAKARLIAEVPVFLIPNAFIPLHDIPRLVNGKVDRRKVYQHASDALLQPIGEPSASQIEWGPDSLQPEERLMQDLWASVLKRPNITIGPDDNFFLLGGDSLAAMRLASAAAAQGLRLAVPQVFLHPRMRDLACTISRDKKMPASQIALTKEVETPAPFSLLLQEKKDGILQDAIDQCNISLLQIQDIYPCTPWQTGLAFSTAASYMKQHRLRLSQDVQPNKLRTAWETVAASDSILRTRLVDTGDTGCMQVVARYEGLNWTSTKTNPPLVLIESPCFGKPLVHFEIYSPADNRPVDLVITMHPALFDPHSFSLLLAKAQSVYDGLPTIGPDQSASLVKHIQSQKEAALSFWRTQLSDVETDPFPSAHPQPLADVSSMQIQIQSTVSIPSPTDGVDRATAITLAWGLVQSQYQCRDDVVFGIMSDRFKASISSAEALTLPTTAIVPFQMSVGASSSVSQAMANIGQRLADLGQFEQLALPEIAALSSGAKIACSFRTLLAIEGSHIKEEIDPKFARYRGTDDFVHPYPLQIVVGLEPNQLVIKAAFDVSVISEWQMQHLLDQFSHMLQQVHSQNESLVGDILTVNPGDIQEMEAWNSNVPSSSSETVADLIYRNCLERPFAPAVCAWDGDFSYEELEFEANHLANILVAYGIRPESVVAIYSERSRWVAVAILAVLKTRAAFVLLDPSHPLARLQTICSDVEASVVISNTSSKTNAMNLAPNVVCVDVPVNALDLQPAKYGAIPGDPHNALYIVFTSGSTGKPKGVIIENGSFVTMAKSFIAKTGLGPHSRLLQMSGFAFDVSIFEYLFTLLTGACVCIPSEAERMDAVGESVKSLQATHVVMTPTRLRALTPADLRPMHTVMLIGETLRASDIEQWTKHMRVINLYGPTECTVLFTVQHMVESSRPANIGRPIAGSAWIADHRDPHRPVPIGAVGELLLQGPLVGRGYKNNPEKTAAAFIPCPPWIQSLGRKGNPSNLAVYRTGDLVRYEADGTFHFLGRRDFQVKLRGQRVELGEVEQQVQQTFPGGLRDALALVITPAAAVKSQCLVVFIVPEDAAQAPRQLPSLIPPLAVMGSSKLSKNIGVAKQRLGNILPSHMVPTAFVPLEYLPKTSSSKTDRRQLQEAIAAITWQQLEAFIPTVFEDSVIDACPQQTDSALVSAADANVEAIYPCTPAQRGEVFCRLDINVIIDATSESLLERDLCRAYDSCLSRGSHIDAYPGYLEFVRQQPMKPAQDFWKSYLQGYKPSHLPRSRSNLGKEFANRQETLEATLDNCGSKIESFCHESDWTPANLLHMAWALALKAFTGSDDICFGTLSSGRTVPVPHMDEAVGQFANMSVCRIRFTPDSTLDDAALDLLAQYYNVLTYQSFPLVAIARSVGLMMQDLAPTAVNIQYEPPHAPDNQYSLRMHNITGKDPVNIDITLFIALQRDGHMKVLLNYFPSRVATILMTQIFDYFQLAISKIIESPQARMKEIELFSDRDQRRLCQWNPPCAEGPPVCLHEVIESRAKEHPQHLAIVGWDGQLTYEELDRAATEVAVYLRERAVIEGNLIPICFEKSKWAIVTILAIMKAGGTIIPLDPGVPLVRLQEITSLINARVVVSSMAQTYLCDSLAENVIVVDNRCLVDYLDNTGGSVLPSTSPDQAAYILFTSGTTGTPKGVIVSHRSYANSASGQISAFELTAASRVLQMSSYAFDSAMLEILTTLIAGATVCVISESELNQMMVTGICPFPVSHAFLTPSLASGLDATQSSWVETMVLVGEPMTDSHIEQWSTACRLVNGYGPTECAVCSTVSQDLVPGDDPRNIGWGVAINCWVVDQHDSNKLVPVGAIGELVLQGPSVGQGYLGQPERTAEVFIPPPQWLQTFHPGQPATERLYKTGDLVRYEISDGSLRFERRKDRQIQVNGQRVELQEVEYHIRQFFPRAKEVVVEEVRGSNQEVKDSWTTTSATSFVPRLAACIWCDGDGEDRNSRKASVDAERPLLGRPSPDFHAQGAAALNQLRKRLPGYMIPDICVPLTRIPRSTSGKTDRNKLREHLRAVPSHEWRELAEVQRRKQPVEGEKANKFHGILAGLLGIPAEKVGADDSFLHLGGDSILAMRIAARARMEGLEIHSGDILRHPTIREWADLARTIGGPVSQPSSHAPYSLVTDTERREVLETYLDQDGALTRNDVIDVLPTVEFQAYNIENPTVVHIAHIFNGPLDLARLGRACTQVVSQHSILRSAFVTLAGQIYQVILRSIQSEVRHLECEDAKSWISQMHGSKPEQQHLDQPFIEFTVVSSRTQDEWAFMIHMSHGQCDGSSLPVLWQSLADAYNGHGSPNSTEFKDVVYHRLAEDHTQAFAFWRAYLAGASSPVIDFARDCCSSQNFEQTSVSRQLGQQTLPAGVTMATLVHGTLAFILAQYSDRPDAILTQVVHGRGGSLPGMDQVIGPCANHLPMRVRIDVQWSVAELLHHVQAQRLEIAPYDYMAFGEIAAKCTNWPAHTTFGCVVNHQTVASTSGVELDGVRTVSNTCWTTGKKALAPGQMVLTSIERESGLEISLAAAPDVMDAPTAELVAQDLSDAIRLFVANPDRRLVDLADEGFVLISKSSCGSPAAPGTPPN</sequence>
<evidence type="ECO:0000256" key="4">
    <source>
        <dbReference type="ARBA" id="ARBA00022598"/>
    </source>
</evidence>
<dbReference type="Gene3D" id="3.40.50.980">
    <property type="match status" value="2"/>
</dbReference>
<dbReference type="Gene3D" id="3.30.559.10">
    <property type="entry name" value="Chloramphenicol acetyltransferase-like domain"/>
    <property type="match status" value="5"/>
</dbReference>
<dbReference type="FunFam" id="1.10.1200.10:FF:000005">
    <property type="entry name" value="Nonribosomal peptide synthetase 1"/>
    <property type="match status" value="1"/>
</dbReference>
<keyword evidence="5" id="KW-0677">Repeat</keyword>
<dbReference type="InterPro" id="IPR045851">
    <property type="entry name" value="AMP-bd_C_sf"/>
</dbReference>
<dbReference type="InterPro" id="IPR006162">
    <property type="entry name" value="Ppantetheine_attach_site"/>
</dbReference>
<keyword evidence="9" id="KW-1185">Reference proteome</keyword>
<dbReference type="Pfam" id="PF00550">
    <property type="entry name" value="PP-binding"/>
    <property type="match status" value="3"/>
</dbReference>
<dbReference type="NCBIfam" id="NF003417">
    <property type="entry name" value="PRK04813.1"/>
    <property type="match status" value="5"/>
</dbReference>
<dbReference type="InterPro" id="IPR001242">
    <property type="entry name" value="Condensation_dom"/>
</dbReference>
<proteinExistence type="inferred from homology"/>
<keyword evidence="2" id="KW-0596">Phosphopantetheine</keyword>
<organism evidence="8 9">
    <name type="scientific">Aspergillus heteromorphus CBS 117.55</name>
    <dbReference type="NCBI Taxonomy" id="1448321"/>
    <lineage>
        <taxon>Eukaryota</taxon>
        <taxon>Fungi</taxon>
        <taxon>Dikarya</taxon>
        <taxon>Ascomycota</taxon>
        <taxon>Pezizomycotina</taxon>
        <taxon>Eurotiomycetes</taxon>
        <taxon>Eurotiomycetidae</taxon>
        <taxon>Eurotiales</taxon>
        <taxon>Aspergillaceae</taxon>
        <taxon>Aspergillus</taxon>
        <taxon>Aspergillus subgen. Circumdati</taxon>
    </lineage>
</organism>
<dbReference type="GeneID" id="37067680"/>
<dbReference type="Proteomes" id="UP000247233">
    <property type="component" value="Unassembled WGS sequence"/>
</dbReference>
<dbReference type="CDD" id="cd05918">
    <property type="entry name" value="A_NRPS_SidN3_like"/>
    <property type="match status" value="4"/>
</dbReference>
<evidence type="ECO:0000313" key="8">
    <source>
        <dbReference type="EMBL" id="PWY75370.1"/>
    </source>
</evidence>
<dbReference type="InterPro" id="IPR042099">
    <property type="entry name" value="ANL_N_sf"/>
</dbReference>
<dbReference type="EMBL" id="MSFL01000021">
    <property type="protein sequence ID" value="PWY75370.1"/>
    <property type="molecule type" value="Genomic_DNA"/>
</dbReference>
<dbReference type="Gene3D" id="3.30.559.30">
    <property type="entry name" value="Nonribosomal peptide synthetase, condensation domain"/>
    <property type="match status" value="6"/>
</dbReference>
<comment type="pathway">
    <text evidence="1">Secondary metabolite biosynthesis.</text>
</comment>
<dbReference type="RefSeq" id="XP_025397336.1">
    <property type="nucleotide sequence ID" value="XM_025545443.1"/>
</dbReference>
<dbReference type="InterPro" id="IPR009081">
    <property type="entry name" value="PP-bd_ACP"/>
</dbReference>
<dbReference type="SMART" id="SM00823">
    <property type="entry name" value="PKS_PP"/>
    <property type="match status" value="3"/>
</dbReference>
<dbReference type="VEuPathDB" id="FungiDB:BO70DRAFT_381094"/>
<dbReference type="Pfam" id="PF00501">
    <property type="entry name" value="AMP-binding"/>
    <property type="match status" value="4"/>
</dbReference>
<reference evidence="8 9" key="1">
    <citation type="submission" date="2016-12" db="EMBL/GenBank/DDBJ databases">
        <title>The genomes of Aspergillus section Nigri reveals drivers in fungal speciation.</title>
        <authorList>
            <consortium name="DOE Joint Genome Institute"/>
            <person name="Vesth T.C."/>
            <person name="Nybo J."/>
            <person name="Theobald S."/>
            <person name="Brandl J."/>
            <person name="Frisvad J.C."/>
            <person name="Nielsen K.F."/>
            <person name="Lyhne E.K."/>
            <person name="Kogle M.E."/>
            <person name="Kuo A."/>
            <person name="Riley R."/>
            <person name="Clum A."/>
            <person name="Nolan M."/>
            <person name="Lipzen A."/>
            <person name="Salamov A."/>
            <person name="Henrissat B."/>
            <person name="Wiebenga A."/>
            <person name="De Vries R.P."/>
            <person name="Grigoriev I.V."/>
            <person name="Mortensen U.H."/>
            <person name="Andersen M.R."/>
            <person name="Baker S.E."/>
        </authorList>
    </citation>
    <scope>NUCLEOTIDE SEQUENCE [LARGE SCALE GENOMIC DNA]</scope>
    <source>
        <strain evidence="8 9">CBS 117.55</strain>
    </source>
</reference>
<dbReference type="Pfam" id="PF00668">
    <property type="entry name" value="Condensation"/>
    <property type="match status" value="6"/>
</dbReference>
<dbReference type="PANTHER" id="PTHR45527">
    <property type="entry name" value="NONRIBOSOMAL PEPTIDE SYNTHETASE"/>
    <property type="match status" value="1"/>
</dbReference>
<feature type="domain" description="Carrier" evidence="7">
    <location>
        <begin position="2576"/>
        <end position="2652"/>
    </location>
</feature>
<dbReference type="InterPro" id="IPR020845">
    <property type="entry name" value="AMP-binding_CS"/>
</dbReference>
<dbReference type="PROSITE" id="PS00455">
    <property type="entry name" value="AMP_BINDING"/>
    <property type="match status" value="3"/>
</dbReference>
<dbReference type="GO" id="GO:0031177">
    <property type="term" value="F:phosphopantetheine binding"/>
    <property type="evidence" value="ECO:0007669"/>
    <property type="project" value="InterPro"/>
</dbReference>
<evidence type="ECO:0000256" key="2">
    <source>
        <dbReference type="ARBA" id="ARBA00022450"/>
    </source>
</evidence>
<dbReference type="CDD" id="cd19542">
    <property type="entry name" value="CT_NRPS-like"/>
    <property type="match status" value="2"/>
</dbReference>
<keyword evidence="4" id="KW-0436">Ligase</keyword>
<dbReference type="InterPro" id="IPR023213">
    <property type="entry name" value="CAT-like_dom_sf"/>
</dbReference>
<dbReference type="Gene3D" id="1.10.1200.10">
    <property type="entry name" value="ACP-like"/>
    <property type="match status" value="3"/>
</dbReference>
<comment type="similarity">
    <text evidence="6">Belongs to the NRP synthetase family.</text>
</comment>
<dbReference type="PROSITE" id="PS50075">
    <property type="entry name" value="CARRIER"/>
    <property type="match status" value="3"/>
</dbReference>
<dbReference type="InterPro" id="IPR000873">
    <property type="entry name" value="AMP-dep_synth/lig_dom"/>
</dbReference>
<feature type="domain" description="Carrier" evidence="7">
    <location>
        <begin position="4570"/>
        <end position="4646"/>
    </location>
</feature>
<dbReference type="GO" id="GO:0016874">
    <property type="term" value="F:ligase activity"/>
    <property type="evidence" value="ECO:0007669"/>
    <property type="project" value="UniProtKB-KW"/>
</dbReference>
<dbReference type="OrthoDB" id="416786at2759"/>
<comment type="caution">
    <text evidence="8">The sequence shown here is derived from an EMBL/GenBank/DDBJ whole genome shotgun (WGS) entry which is preliminary data.</text>
</comment>
<dbReference type="InterPro" id="IPR036736">
    <property type="entry name" value="ACP-like_sf"/>
</dbReference>
<dbReference type="GO" id="GO:0044550">
    <property type="term" value="P:secondary metabolite biosynthetic process"/>
    <property type="evidence" value="ECO:0007669"/>
    <property type="project" value="TreeGrafter"/>
</dbReference>
<evidence type="ECO:0000256" key="5">
    <source>
        <dbReference type="ARBA" id="ARBA00022737"/>
    </source>
</evidence>
<dbReference type="SUPFAM" id="SSF56801">
    <property type="entry name" value="Acetyl-CoA synthetase-like"/>
    <property type="match status" value="4"/>
</dbReference>
<evidence type="ECO:0000259" key="7">
    <source>
        <dbReference type="PROSITE" id="PS50075"/>
    </source>
</evidence>
<dbReference type="InterPro" id="IPR020806">
    <property type="entry name" value="PKS_PP-bd"/>
</dbReference>
<dbReference type="NCBIfam" id="TIGR01733">
    <property type="entry name" value="AA-adenyl-dom"/>
    <property type="match status" value="3"/>
</dbReference>
<protein>
    <submittedName>
        <fullName evidence="8">Acetyl-CoA synthetase-like protein</fullName>
    </submittedName>
</protein>
<dbReference type="FunFam" id="3.30.300.30:FF:000015">
    <property type="entry name" value="Nonribosomal peptide synthase SidD"/>
    <property type="match status" value="4"/>
</dbReference>
<accession>A0A317VU24</accession>
<evidence type="ECO:0000313" key="9">
    <source>
        <dbReference type="Proteomes" id="UP000247233"/>
    </source>
</evidence>
<dbReference type="SUPFAM" id="SSF52777">
    <property type="entry name" value="CoA-dependent acyltransferases"/>
    <property type="match status" value="11"/>
</dbReference>
<dbReference type="InterPro" id="IPR010071">
    <property type="entry name" value="AA_adenyl_dom"/>
</dbReference>
<evidence type="ECO:0000256" key="1">
    <source>
        <dbReference type="ARBA" id="ARBA00005179"/>
    </source>
</evidence>
<dbReference type="CDD" id="cd19534">
    <property type="entry name" value="E_NRPS"/>
    <property type="match status" value="1"/>
</dbReference>
<dbReference type="Gene3D" id="3.40.50.12780">
    <property type="entry name" value="N-terminal domain of ligase-like"/>
    <property type="match status" value="3"/>
</dbReference>
<dbReference type="GO" id="GO:0005737">
    <property type="term" value="C:cytoplasm"/>
    <property type="evidence" value="ECO:0007669"/>
    <property type="project" value="TreeGrafter"/>
</dbReference>
<gene>
    <name evidence="8" type="ORF">BO70DRAFT_381094</name>
</gene>
<dbReference type="PROSITE" id="PS00012">
    <property type="entry name" value="PHOSPHOPANTETHEINE"/>
    <property type="match status" value="2"/>
</dbReference>
<keyword evidence="3" id="KW-0597">Phosphoprotein</keyword>
<evidence type="ECO:0000256" key="3">
    <source>
        <dbReference type="ARBA" id="ARBA00022553"/>
    </source>
</evidence>
<evidence type="ECO:0000256" key="6">
    <source>
        <dbReference type="ARBA" id="ARBA00029454"/>
    </source>
</evidence>
<dbReference type="Gene3D" id="3.30.300.30">
    <property type="match status" value="4"/>
</dbReference>
<dbReference type="SUPFAM" id="SSF47336">
    <property type="entry name" value="ACP-like"/>
    <property type="match status" value="3"/>
</dbReference>
<name>A0A317VU24_9EURO</name>
<dbReference type="FunFam" id="3.30.559.30:FF:000002">
    <property type="entry name" value="Nonribosomal peptide synthase Pes1"/>
    <property type="match status" value="1"/>
</dbReference>